<name>A0A158QLJ0_HAEPC</name>
<sequence>LILAGDVLPSQFTSTHMSSCWTWLRYIFEFFSFFISNRWCFGGYDPPLCSSWCRSFPWATGSVGFWLLLPPSI</sequence>
<reference evidence="1" key="1">
    <citation type="submission" date="2016-04" db="UniProtKB">
        <authorList>
            <consortium name="WormBaseParasite"/>
        </authorList>
    </citation>
    <scope>IDENTIFICATION</scope>
</reference>
<dbReference type="WBParaSite" id="HPLM_0000657001-mRNA-1">
    <property type="protein sequence ID" value="HPLM_0000657001-mRNA-1"/>
    <property type="gene ID" value="HPLM_0000657001"/>
</dbReference>
<proteinExistence type="predicted"/>
<protein>
    <submittedName>
        <fullName evidence="1">Secreted protein</fullName>
    </submittedName>
</protein>
<dbReference type="AlphaFoldDB" id="A0A158QLJ0"/>
<organism evidence="1">
    <name type="scientific">Haemonchus placei</name>
    <name type="common">Barber's pole worm</name>
    <dbReference type="NCBI Taxonomy" id="6290"/>
    <lineage>
        <taxon>Eukaryota</taxon>
        <taxon>Metazoa</taxon>
        <taxon>Ecdysozoa</taxon>
        <taxon>Nematoda</taxon>
        <taxon>Chromadorea</taxon>
        <taxon>Rhabditida</taxon>
        <taxon>Rhabditina</taxon>
        <taxon>Rhabditomorpha</taxon>
        <taxon>Strongyloidea</taxon>
        <taxon>Trichostrongylidae</taxon>
        <taxon>Haemonchus</taxon>
    </lineage>
</organism>
<accession>A0A158QLJ0</accession>
<evidence type="ECO:0000313" key="1">
    <source>
        <dbReference type="WBParaSite" id="HPLM_0000657001-mRNA-1"/>
    </source>
</evidence>